<evidence type="ECO:0000256" key="1">
    <source>
        <dbReference type="SAM" id="MobiDB-lite"/>
    </source>
</evidence>
<keyword evidence="3" id="KW-1185">Reference proteome</keyword>
<accession>A0ABR6B9Q8</accession>
<proteinExistence type="predicted"/>
<organism evidence="2 3">
    <name type="scientific">Kutzneria viridogrisea</name>
    <dbReference type="NCBI Taxonomy" id="47990"/>
    <lineage>
        <taxon>Bacteria</taxon>
        <taxon>Bacillati</taxon>
        <taxon>Actinomycetota</taxon>
        <taxon>Actinomycetes</taxon>
        <taxon>Pseudonocardiales</taxon>
        <taxon>Pseudonocardiaceae</taxon>
        <taxon>Kutzneria</taxon>
    </lineage>
</organism>
<protein>
    <submittedName>
        <fullName evidence="2">Uncharacterized protein</fullName>
    </submittedName>
</protein>
<sequence>MDDTRCQPYLSQSAERRPDRGGTVAVGAVVHLLATAIEEGRDLSSMSGIRVDTA</sequence>
<reference evidence="2 3" key="1">
    <citation type="submission" date="2020-08" db="EMBL/GenBank/DDBJ databases">
        <title>Genomic Encyclopedia of Archaeal and Bacterial Type Strains, Phase II (KMG-II): from individual species to whole genera.</title>
        <authorList>
            <person name="Goeker M."/>
        </authorList>
    </citation>
    <scope>NUCLEOTIDE SEQUENCE [LARGE SCALE GENOMIC DNA]</scope>
    <source>
        <strain evidence="2 3">DSM 43850</strain>
    </source>
</reference>
<comment type="caution">
    <text evidence="2">The sequence shown here is derived from an EMBL/GenBank/DDBJ whole genome shotgun (WGS) entry which is preliminary data.</text>
</comment>
<evidence type="ECO:0000313" key="2">
    <source>
        <dbReference type="EMBL" id="MBA8923597.1"/>
    </source>
</evidence>
<feature type="region of interest" description="Disordered" evidence="1">
    <location>
        <begin position="1"/>
        <end position="20"/>
    </location>
</feature>
<evidence type="ECO:0000313" key="3">
    <source>
        <dbReference type="Proteomes" id="UP000517916"/>
    </source>
</evidence>
<dbReference type="Proteomes" id="UP000517916">
    <property type="component" value="Unassembled WGS sequence"/>
</dbReference>
<dbReference type="EMBL" id="JACJID010000001">
    <property type="protein sequence ID" value="MBA8923597.1"/>
    <property type="molecule type" value="Genomic_DNA"/>
</dbReference>
<gene>
    <name evidence="2" type="ORF">BC739_000794</name>
</gene>
<name>A0ABR6B9Q8_9PSEU</name>